<reference evidence="1" key="1">
    <citation type="journal article" date="2005" name="Proc. Natl. Acad. Sci. U.S.A.">
        <title>The psychrophilic lifestyle as revealed by the genome sequence of Colwellia psychrerythraea 34H through genomic and proteomic analyses.</title>
        <authorList>
            <person name="Methe B.A."/>
            <person name="Nelson K.E."/>
            <person name="Deming J.W."/>
            <person name="Momen B."/>
            <person name="Melamud E."/>
            <person name="Zhang X."/>
            <person name="Moult J."/>
            <person name="Madupu R."/>
            <person name="Nelson W.C."/>
            <person name="Dodson R.J."/>
            <person name="Brinkac L.M."/>
            <person name="Daugherty S.C."/>
            <person name="Durkin A.S."/>
            <person name="DeBoy R.T."/>
            <person name="Kolonay J.F."/>
            <person name="Sullivan S.A."/>
            <person name="Zhou L."/>
            <person name="Davidsen T.M."/>
            <person name="Wu M."/>
            <person name="Huston A.L."/>
            <person name="Lewis M."/>
            <person name="Weaver B."/>
            <person name="Weidman J.F."/>
            <person name="Khouri H."/>
            <person name="Utterback T.R."/>
            <person name="Feldblyum T.V."/>
            <person name="Fraser C.M."/>
        </authorList>
    </citation>
    <scope>NUCLEOTIDE SEQUENCE [LARGE SCALE GENOMIC DNA]</scope>
    <source>
        <strain evidence="1">34H</strain>
    </source>
</reference>
<name>Q47Z74_COLP3</name>
<evidence type="ECO:0000313" key="2">
    <source>
        <dbReference type="Proteomes" id="UP000000547"/>
    </source>
</evidence>
<dbReference type="HOGENOM" id="CLU_3288006_0_0_6"/>
<sequence length="40" mass="4855">MLFIEQNNTSRIKAVMPFVLIKVTEFNENKFSRIRRLIEQ</sequence>
<gene>
    <name evidence="1" type="ordered locus">CPS_3200</name>
</gene>
<dbReference type="AlphaFoldDB" id="Q47Z74"/>
<evidence type="ECO:0000313" key="1">
    <source>
        <dbReference type="EMBL" id="AAZ27798.1"/>
    </source>
</evidence>
<dbReference type="Proteomes" id="UP000000547">
    <property type="component" value="Chromosome"/>
</dbReference>
<dbReference type="KEGG" id="cps:CPS_3200"/>
<dbReference type="EMBL" id="CP000083">
    <property type="protein sequence ID" value="AAZ27798.1"/>
    <property type="molecule type" value="Genomic_DNA"/>
</dbReference>
<organism evidence="1 2">
    <name type="scientific">Colwellia psychrerythraea (strain 34H / ATCC BAA-681)</name>
    <name type="common">Vibrio psychroerythus</name>
    <dbReference type="NCBI Taxonomy" id="167879"/>
    <lineage>
        <taxon>Bacteria</taxon>
        <taxon>Pseudomonadati</taxon>
        <taxon>Pseudomonadota</taxon>
        <taxon>Gammaproteobacteria</taxon>
        <taxon>Alteromonadales</taxon>
        <taxon>Colwelliaceae</taxon>
        <taxon>Colwellia</taxon>
    </lineage>
</organism>
<proteinExistence type="predicted"/>
<protein>
    <submittedName>
        <fullName evidence="1">Uncharacterized protein</fullName>
    </submittedName>
</protein>
<accession>Q47Z74</accession>
<dbReference type="STRING" id="167879.CPS_3200"/>